<dbReference type="AlphaFoldDB" id="A0A6M0RM38"/>
<evidence type="ECO:0000313" key="6">
    <source>
        <dbReference type="Proteomes" id="UP000481033"/>
    </source>
</evidence>
<dbReference type="Pfam" id="PF13399">
    <property type="entry name" value="LytR_C"/>
    <property type="match status" value="1"/>
</dbReference>
<feature type="domain" description="LytR/CpsA/Psr regulator C-terminal" evidence="4">
    <location>
        <begin position="377"/>
        <end position="462"/>
    </location>
</feature>
<dbReference type="PANTHER" id="PTHR33392:SF6">
    <property type="entry name" value="POLYISOPRENYL-TEICHOIC ACID--PEPTIDOGLYCAN TEICHOIC ACID TRANSFERASE TAGU"/>
    <property type="match status" value="1"/>
</dbReference>
<evidence type="ECO:0000256" key="1">
    <source>
        <dbReference type="ARBA" id="ARBA00006068"/>
    </source>
</evidence>
<protein>
    <submittedName>
        <fullName evidence="5">LytR family transcriptional regulator</fullName>
    </submittedName>
</protein>
<accession>A0A6M0RM38</accession>
<keyword evidence="2" id="KW-0812">Transmembrane</keyword>
<organism evidence="5 6">
    <name type="scientific">Adonisia turfae CCMR0081</name>
    <dbReference type="NCBI Taxonomy" id="2292702"/>
    <lineage>
        <taxon>Bacteria</taxon>
        <taxon>Bacillati</taxon>
        <taxon>Cyanobacteriota</taxon>
        <taxon>Adonisia</taxon>
        <taxon>Adonisia turfae</taxon>
    </lineage>
</organism>
<evidence type="ECO:0000313" key="5">
    <source>
        <dbReference type="EMBL" id="NEZ56751.1"/>
    </source>
</evidence>
<dbReference type="Gene3D" id="3.40.630.190">
    <property type="entry name" value="LCP protein"/>
    <property type="match status" value="1"/>
</dbReference>
<gene>
    <name evidence="5" type="ORF">DXZ20_13895</name>
</gene>
<dbReference type="Pfam" id="PF03816">
    <property type="entry name" value="LytR_cpsA_psr"/>
    <property type="match status" value="1"/>
</dbReference>
<dbReference type="RefSeq" id="WP_163663525.1">
    <property type="nucleotide sequence ID" value="NZ_QXHD01000004.1"/>
</dbReference>
<keyword evidence="2" id="KW-0472">Membrane</keyword>
<dbReference type="InterPro" id="IPR050922">
    <property type="entry name" value="LytR/CpsA/Psr_CW_biosynth"/>
</dbReference>
<comment type="similarity">
    <text evidence="1">Belongs to the LytR/CpsA/Psr (LCP) family.</text>
</comment>
<evidence type="ECO:0000259" key="4">
    <source>
        <dbReference type="Pfam" id="PF13399"/>
    </source>
</evidence>
<evidence type="ECO:0000256" key="2">
    <source>
        <dbReference type="SAM" id="Phobius"/>
    </source>
</evidence>
<proteinExistence type="inferred from homology"/>
<evidence type="ECO:0000259" key="3">
    <source>
        <dbReference type="Pfam" id="PF03816"/>
    </source>
</evidence>
<comment type="caution">
    <text evidence="5">The sequence shown here is derived from an EMBL/GenBank/DDBJ whole genome shotgun (WGS) entry which is preliminary data.</text>
</comment>
<dbReference type="NCBIfam" id="TIGR00350">
    <property type="entry name" value="lytR_cpsA_psr"/>
    <property type="match status" value="1"/>
</dbReference>
<dbReference type="InterPro" id="IPR004474">
    <property type="entry name" value="LytR_CpsA_psr"/>
</dbReference>
<feature type="transmembrane region" description="Helical" evidence="2">
    <location>
        <begin position="35"/>
        <end position="58"/>
    </location>
</feature>
<dbReference type="InterPro" id="IPR027381">
    <property type="entry name" value="LytR/CpsA/Psr_C"/>
</dbReference>
<dbReference type="EMBL" id="QXHD01000004">
    <property type="protein sequence ID" value="NEZ56751.1"/>
    <property type="molecule type" value="Genomic_DNA"/>
</dbReference>
<sequence length="470" mass="51453">MSIPHRKKQSAKQPIKKAVLPKQRKRRGWLGIPKWAWITVSLASVATFSAATGALLAVSMNSQPLLQSQLSPEEAAVFSEDEPILATSSLRLPRLTRPVNILVLGVKVLTSDLDRSVAGAEDLGYHALVNSFEGLSDTMLLLRFNPRTGQLVVMSVPRDTRALVNGMLTKINEANLDGGPALTAESISDLLGGVAIDRYVRINVQGVEKLLDALGGVTVNVPQDMKYQDDSQHLYINLKAGRQTLDGNQALQFLRFRYDENGDIGRVQRQQTMMRAVIEQTLNPATIARLPKILSVIQSHVDTNLSVEELVALVGYGSQTSRSDVQMLMLPGNFSSPTEYSLSYWLPNYAKIDEMVEQYFGLDAAQMMEATSPSYLSVVIQDSTGDEVAIQSLVDTLYDSGYRNVSVGYDLNEALAETRIVAQRGDRASASMLKQFLGIGEVRVESTGNLNSDITIQLGEDWLAEHGAAL</sequence>
<dbReference type="PANTHER" id="PTHR33392">
    <property type="entry name" value="POLYISOPRENYL-TEICHOIC ACID--PEPTIDOGLYCAN TEICHOIC ACID TRANSFERASE TAGU"/>
    <property type="match status" value="1"/>
</dbReference>
<keyword evidence="6" id="KW-1185">Reference proteome</keyword>
<name>A0A6M0RM38_9CYAN</name>
<reference evidence="5 6" key="1">
    <citation type="journal article" date="2020" name="Microb. Ecol.">
        <title>Ecogenomics of the Marine Benthic Filamentous Cyanobacterium Adonisia.</title>
        <authorList>
            <person name="Walter J.M."/>
            <person name="Coutinho F.H."/>
            <person name="Leomil L."/>
            <person name="Hargreaves P.I."/>
            <person name="Campeao M.E."/>
            <person name="Vieira V.V."/>
            <person name="Silva B.S."/>
            <person name="Fistarol G.O."/>
            <person name="Salomon P.S."/>
            <person name="Sawabe T."/>
            <person name="Mino S."/>
            <person name="Hosokawa M."/>
            <person name="Miyashita H."/>
            <person name="Maruyama F."/>
            <person name="van Verk M.C."/>
            <person name="Dutilh B.E."/>
            <person name="Thompson C.C."/>
            <person name="Thompson F.L."/>
        </authorList>
    </citation>
    <scope>NUCLEOTIDE SEQUENCE [LARGE SCALE GENOMIC DNA]</scope>
    <source>
        <strain evidence="5 6">CCMR0081</strain>
    </source>
</reference>
<dbReference type="Proteomes" id="UP000481033">
    <property type="component" value="Unassembled WGS sequence"/>
</dbReference>
<feature type="domain" description="Cell envelope-related transcriptional attenuator" evidence="3">
    <location>
        <begin position="136"/>
        <end position="281"/>
    </location>
</feature>
<keyword evidence="2" id="KW-1133">Transmembrane helix</keyword>